<proteinExistence type="predicted"/>
<dbReference type="AlphaFoldDB" id="A0A147B795"/>
<keyword evidence="5" id="KW-0175">Coiled coil</keyword>
<dbReference type="GO" id="GO:0008270">
    <property type="term" value="F:zinc ion binding"/>
    <property type="evidence" value="ECO:0007669"/>
    <property type="project" value="UniProtKB-KW"/>
</dbReference>
<organism evidence="7">
    <name type="scientific">Alectorobius mimon</name>
    <dbReference type="NCBI Taxonomy" id="360319"/>
    <lineage>
        <taxon>Eukaryota</taxon>
        <taxon>Metazoa</taxon>
        <taxon>Ecdysozoa</taxon>
        <taxon>Arthropoda</taxon>
        <taxon>Chelicerata</taxon>
        <taxon>Arachnida</taxon>
        <taxon>Acari</taxon>
        <taxon>Parasitiformes</taxon>
        <taxon>Ixodida</taxon>
        <taxon>Ixodoidea</taxon>
        <taxon>Argasidae</taxon>
        <taxon>Ornithodorinae</taxon>
        <taxon>Alectorobius</taxon>
    </lineage>
</organism>
<feature type="non-terminal residue" evidence="7">
    <location>
        <position position="1"/>
    </location>
</feature>
<keyword evidence="3 4" id="KW-0862">Zinc</keyword>
<dbReference type="Gene3D" id="3.30.40.10">
    <property type="entry name" value="Zinc/RING finger domain, C3HC4 (zinc finger)"/>
    <property type="match status" value="2"/>
</dbReference>
<keyword evidence="1 4" id="KW-0479">Metal-binding</keyword>
<protein>
    <submittedName>
        <fullName evidence="7">Tnf receptor associated factor 2</fullName>
    </submittedName>
</protein>
<evidence type="ECO:0000256" key="1">
    <source>
        <dbReference type="ARBA" id="ARBA00022723"/>
    </source>
</evidence>
<accession>A0A147B795</accession>
<name>A0A147B795_9ACAR</name>
<evidence type="ECO:0000313" key="7">
    <source>
        <dbReference type="EMBL" id="JAR86638.1"/>
    </source>
</evidence>
<reference evidence="7" key="1">
    <citation type="submission" date="2016-03" db="EMBL/GenBank/DDBJ databases">
        <title>Gut transcriptome analysis on engorged females of Ornithodoros mimon (Acari: Argasidae) and phylogenetic inferences of soft ticks.</title>
        <authorList>
            <person name="Landulfo G.A."/>
            <person name="Giovanni D."/>
            <person name="Carvalho E."/>
            <person name="Junqueira-de-Azevedo I."/>
            <person name="Patane J."/>
            <person name="Mendoca R."/>
            <person name="Barros-Battesti D."/>
        </authorList>
    </citation>
    <scope>NUCLEOTIDE SEQUENCE</scope>
    <source>
        <strain evidence="7">Females</strain>
        <tissue evidence="7">Gut</tissue>
    </source>
</reference>
<keyword evidence="2 4" id="KW-0863">Zinc-finger</keyword>
<evidence type="ECO:0000256" key="5">
    <source>
        <dbReference type="SAM" id="Coils"/>
    </source>
</evidence>
<dbReference type="PROSITE" id="PS50145">
    <property type="entry name" value="ZF_TRAF"/>
    <property type="match status" value="1"/>
</dbReference>
<evidence type="ECO:0000259" key="6">
    <source>
        <dbReference type="PROSITE" id="PS50145"/>
    </source>
</evidence>
<dbReference type="InterPro" id="IPR001293">
    <property type="entry name" value="Znf_TRAF"/>
</dbReference>
<evidence type="ECO:0000256" key="4">
    <source>
        <dbReference type="PROSITE-ProRule" id="PRU00207"/>
    </source>
</evidence>
<feature type="domain" description="TRAF-type" evidence="6">
    <location>
        <begin position="31"/>
        <end position="87"/>
    </location>
</feature>
<evidence type="ECO:0000256" key="3">
    <source>
        <dbReference type="ARBA" id="ARBA00022833"/>
    </source>
</evidence>
<keyword evidence="7" id="KW-0675">Receptor</keyword>
<evidence type="ECO:0000256" key="2">
    <source>
        <dbReference type="ARBA" id="ARBA00022771"/>
    </source>
</evidence>
<dbReference type="InterPro" id="IPR013083">
    <property type="entry name" value="Znf_RING/FYVE/PHD"/>
</dbReference>
<dbReference type="EMBL" id="GEIB01001707">
    <property type="protein sequence ID" value="JAR86638.1"/>
    <property type="molecule type" value="Transcribed_RNA"/>
</dbReference>
<dbReference type="Pfam" id="PF02176">
    <property type="entry name" value="zf-TRAF"/>
    <property type="match status" value="1"/>
</dbReference>
<sequence>DLPRHMTEECPNRTHECRFCRGNYFAAEMKAHYNECAEYPLKCQFCGQDNIRRGIMEQHGAGCRKTPKICKMAALGCTFTAADDEMERHLTLDMHALAINDMKVRLDAMEAELRQLREDMAHDREERLREERRRERERHDAQCQN</sequence>
<feature type="zinc finger region" description="TRAF-type" evidence="4">
    <location>
        <begin position="31"/>
        <end position="87"/>
    </location>
</feature>
<feature type="coiled-coil region" evidence="5">
    <location>
        <begin position="99"/>
        <end position="133"/>
    </location>
</feature>